<evidence type="ECO:0000256" key="3">
    <source>
        <dbReference type="ARBA" id="ARBA00005709"/>
    </source>
</evidence>
<keyword evidence="7" id="KW-0282">Flagellum</keyword>
<accession>A0ABQ6DVX8</accession>
<comment type="subcellular location">
    <subcellularLocation>
        <location evidence="1">Bacterial flagellum</location>
    </subcellularLocation>
    <subcellularLocation>
        <location evidence="2">Secreted</location>
    </subcellularLocation>
</comment>
<name>A0ABQ6DVX8_9GAMM</name>
<keyword evidence="5" id="KW-0975">Bacterial flagellum</keyword>
<gene>
    <name evidence="7" type="primary">flgL</name>
    <name evidence="7" type="ORF">GCM10007916_03490</name>
</gene>
<keyword evidence="7" id="KW-0966">Cell projection</keyword>
<dbReference type="PRINTS" id="PR00207">
    <property type="entry name" value="FLAGELLIN"/>
</dbReference>
<sequence length="503" mass="54367">MRISTQVFFQRNMNSVMGQQSSLNQQNMHLSEQKRVLNGSDDPVAIATIQRLKQDVSVGEQYLKNADIAESANALEDTALSQTTNILQRVREIMVTAGNETYDGEGREAMAKELEGLREELVGVANTKDGNSQYIFAGFQVDTQPFQSDEFGDIDYHGDGGGSKFRVGPGVLVQGYDSGAALFTQIPEGNGTFVSEVNQNNSGSGVISEGAVIDSKLARDFVDQDYTVTVSTVAPGDEPEYSVYGLDDSGATGNASVKIAAVDLNNAAIGNVNPAGVYPSVASDVNINFIESPVSSGVFELQINGVSSLPALYDSTNSSTQQITIDGISIDVNGVPDDADQYKMTKFIEPTTYQEGQSIEFNGIKTEIKGEVQDLDSFTLRQSGEKDIFTTIQQSIDALRMPGSDDATSAQRAMVLMVAHQQVDNAMSNVSNIHTSVGGRLNTIDNQREATLDFNLTNQKTLSSLEDLDMAAAISEFQMQMSMLEISQQTFVQMQSLSLFKLI</sequence>
<evidence type="ECO:0000256" key="1">
    <source>
        <dbReference type="ARBA" id="ARBA00004365"/>
    </source>
</evidence>
<reference evidence="8" key="1">
    <citation type="journal article" date="2019" name="Int. J. Syst. Evol. Microbiol.">
        <title>The Global Catalogue of Microorganisms (GCM) 10K type strain sequencing project: providing services to taxonomists for standard genome sequencing and annotation.</title>
        <authorList>
            <consortium name="The Broad Institute Genomics Platform"/>
            <consortium name="The Broad Institute Genome Sequencing Center for Infectious Disease"/>
            <person name="Wu L."/>
            <person name="Ma J."/>
        </authorList>
    </citation>
    <scope>NUCLEOTIDE SEQUENCE [LARGE SCALE GENOMIC DNA]</scope>
    <source>
        <strain evidence="8">NBRC 103166</strain>
    </source>
</reference>
<dbReference type="Proteomes" id="UP001157353">
    <property type="component" value="Unassembled WGS sequence"/>
</dbReference>
<evidence type="ECO:0000313" key="7">
    <source>
        <dbReference type="EMBL" id="GLS89282.1"/>
    </source>
</evidence>
<dbReference type="InterPro" id="IPR013384">
    <property type="entry name" value="Flagell_FlgL"/>
</dbReference>
<keyword evidence="8" id="KW-1185">Reference proteome</keyword>
<evidence type="ECO:0000313" key="8">
    <source>
        <dbReference type="Proteomes" id="UP001157353"/>
    </source>
</evidence>
<dbReference type="SUPFAM" id="SSF64518">
    <property type="entry name" value="Phase 1 flagellin"/>
    <property type="match status" value="1"/>
</dbReference>
<organism evidence="7 8">
    <name type="scientific">Psychromonas marina</name>
    <dbReference type="NCBI Taxonomy" id="88364"/>
    <lineage>
        <taxon>Bacteria</taxon>
        <taxon>Pseudomonadati</taxon>
        <taxon>Pseudomonadota</taxon>
        <taxon>Gammaproteobacteria</taxon>
        <taxon>Alteromonadales</taxon>
        <taxon>Psychromonadaceae</taxon>
        <taxon>Psychromonas</taxon>
    </lineage>
</organism>
<evidence type="ECO:0000256" key="4">
    <source>
        <dbReference type="ARBA" id="ARBA00022525"/>
    </source>
</evidence>
<dbReference type="InterPro" id="IPR001029">
    <property type="entry name" value="Flagellin_N"/>
</dbReference>
<dbReference type="PANTHER" id="PTHR42792">
    <property type="entry name" value="FLAGELLIN"/>
    <property type="match status" value="1"/>
</dbReference>
<keyword evidence="4" id="KW-0964">Secreted</keyword>
<keyword evidence="7" id="KW-0969">Cilium</keyword>
<dbReference type="NCBIfam" id="TIGR02550">
    <property type="entry name" value="flagell_flgL"/>
    <property type="match status" value="1"/>
</dbReference>
<dbReference type="RefSeq" id="WP_284202402.1">
    <property type="nucleotide sequence ID" value="NZ_BSPQ01000001.1"/>
</dbReference>
<dbReference type="EMBL" id="BSPQ01000001">
    <property type="protein sequence ID" value="GLS89282.1"/>
    <property type="molecule type" value="Genomic_DNA"/>
</dbReference>
<comment type="similarity">
    <text evidence="3">Belongs to the bacterial flagellin family.</text>
</comment>
<dbReference type="InterPro" id="IPR001492">
    <property type="entry name" value="Flagellin"/>
</dbReference>
<evidence type="ECO:0000256" key="5">
    <source>
        <dbReference type="ARBA" id="ARBA00023143"/>
    </source>
</evidence>
<dbReference type="PANTHER" id="PTHR42792:SF1">
    <property type="entry name" value="FLAGELLAR HOOK-ASSOCIATED PROTEIN 3"/>
    <property type="match status" value="1"/>
</dbReference>
<comment type="caution">
    <text evidence="7">The sequence shown here is derived from an EMBL/GenBank/DDBJ whole genome shotgun (WGS) entry which is preliminary data.</text>
</comment>
<evidence type="ECO:0000256" key="2">
    <source>
        <dbReference type="ARBA" id="ARBA00004613"/>
    </source>
</evidence>
<protein>
    <submittedName>
        <fullName evidence="7">Flagellar hook-associated protein FlgL</fullName>
    </submittedName>
</protein>
<feature type="domain" description="Flagellin N-terminal" evidence="6">
    <location>
        <begin position="3"/>
        <end position="139"/>
    </location>
</feature>
<evidence type="ECO:0000259" key="6">
    <source>
        <dbReference type="Pfam" id="PF00669"/>
    </source>
</evidence>
<dbReference type="Pfam" id="PF00669">
    <property type="entry name" value="Flagellin_N"/>
    <property type="match status" value="1"/>
</dbReference>
<proteinExistence type="inferred from homology"/>
<dbReference type="Gene3D" id="1.20.1330.10">
    <property type="entry name" value="f41 fragment of flagellin, N-terminal domain"/>
    <property type="match status" value="2"/>
</dbReference>